<proteinExistence type="predicted"/>
<keyword evidence="2" id="KW-1185">Reference proteome</keyword>
<dbReference type="InParanoid" id="M1DSG4"/>
<evidence type="ECO:0000313" key="1">
    <source>
        <dbReference type="EnsemblPlants" id="PGSC0003DMT400093671"/>
    </source>
</evidence>
<reference evidence="1" key="2">
    <citation type="submission" date="2015-06" db="UniProtKB">
        <authorList>
            <consortium name="EnsemblPlants"/>
        </authorList>
    </citation>
    <scope>IDENTIFICATION</scope>
    <source>
        <strain evidence="1">DM1-3 516 R44</strain>
    </source>
</reference>
<dbReference type="HOGENOM" id="CLU_140033_1_0_1"/>
<organism evidence="1 2">
    <name type="scientific">Solanum tuberosum</name>
    <name type="common">Potato</name>
    <dbReference type="NCBI Taxonomy" id="4113"/>
    <lineage>
        <taxon>Eukaryota</taxon>
        <taxon>Viridiplantae</taxon>
        <taxon>Streptophyta</taxon>
        <taxon>Embryophyta</taxon>
        <taxon>Tracheophyta</taxon>
        <taxon>Spermatophyta</taxon>
        <taxon>Magnoliopsida</taxon>
        <taxon>eudicotyledons</taxon>
        <taxon>Gunneridae</taxon>
        <taxon>Pentapetalae</taxon>
        <taxon>asterids</taxon>
        <taxon>lamiids</taxon>
        <taxon>Solanales</taxon>
        <taxon>Solanaceae</taxon>
        <taxon>Solanoideae</taxon>
        <taxon>Solaneae</taxon>
        <taxon>Solanum</taxon>
    </lineage>
</organism>
<protein>
    <submittedName>
        <fullName evidence="1">Uncharacterized protein</fullName>
    </submittedName>
</protein>
<dbReference type="AlphaFoldDB" id="M1DSG4"/>
<name>M1DSG4_SOLTU</name>
<accession>M1DSG4</accession>
<evidence type="ECO:0000313" key="2">
    <source>
        <dbReference type="Proteomes" id="UP000011115"/>
    </source>
</evidence>
<dbReference type="Gramene" id="PGSC0003DMT400093671">
    <property type="protein sequence ID" value="PGSC0003DMT400093671"/>
    <property type="gene ID" value="PGSC0003DMG400043242"/>
</dbReference>
<dbReference type="Proteomes" id="UP000011115">
    <property type="component" value="Unassembled WGS sequence"/>
</dbReference>
<sequence length="138" mass="15047">MDISILWGEVPFTYVVSPMFDAREMPSSSMIGVAIDVEIVAKDDSERVEEMDEEERSLRETLEVGSIGVIPNSTTLPAEIGIEALVTPSLPPPIILLPSTDSLLEDSRPETPDESATQAYLDRGTLSLSCPLLSFDLH</sequence>
<dbReference type="PaxDb" id="4113-PGSC0003DMT400093671"/>
<dbReference type="EnsemblPlants" id="PGSC0003DMT400093671">
    <property type="protein sequence ID" value="PGSC0003DMT400093671"/>
    <property type="gene ID" value="PGSC0003DMG400043242"/>
</dbReference>
<reference evidence="2" key="1">
    <citation type="journal article" date="2011" name="Nature">
        <title>Genome sequence and analysis of the tuber crop potato.</title>
        <authorList>
            <consortium name="The Potato Genome Sequencing Consortium"/>
        </authorList>
    </citation>
    <scope>NUCLEOTIDE SEQUENCE [LARGE SCALE GENOMIC DNA]</scope>
    <source>
        <strain evidence="2">cv. DM1-3 516 R44</strain>
    </source>
</reference>